<dbReference type="SUPFAM" id="SSF53850">
    <property type="entry name" value="Periplasmic binding protein-like II"/>
    <property type="match status" value="1"/>
</dbReference>
<keyword evidence="9" id="KW-1185">Reference proteome</keyword>
<dbReference type="PANTHER" id="PTHR30419:SF2">
    <property type="entry name" value="LYSR FAMILY TRANSCRIPTIONAL REGULATOR"/>
    <property type="match status" value="1"/>
</dbReference>
<feature type="compositionally biased region" description="Low complexity" evidence="6">
    <location>
        <begin position="307"/>
        <end position="325"/>
    </location>
</feature>
<comment type="function">
    <text evidence="1">NodD regulates the expression of the nodABCFE genes which encode other nodulation proteins. NodD is also a negative regulator of its own expression. Binds flavonoids as inducers.</text>
</comment>
<evidence type="ECO:0000256" key="1">
    <source>
        <dbReference type="ARBA" id="ARBA00003502"/>
    </source>
</evidence>
<dbReference type="Pfam" id="PF00126">
    <property type="entry name" value="HTH_1"/>
    <property type="match status" value="1"/>
</dbReference>
<evidence type="ECO:0000256" key="4">
    <source>
        <dbReference type="ARBA" id="ARBA00023125"/>
    </source>
</evidence>
<keyword evidence="3" id="KW-0805">Transcription regulation</keyword>
<organism evidence="8 9">
    <name type="scientific">Bradyrhizobium ontarionense</name>
    <dbReference type="NCBI Taxonomy" id="2898149"/>
    <lineage>
        <taxon>Bacteria</taxon>
        <taxon>Pseudomonadati</taxon>
        <taxon>Pseudomonadota</taxon>
        <taxon>Alphaproteobacteria</taxon>
        <taxon>Hyphomicrobiales</taxon>
        <taxon>Nitrobacteraceae</taxon>
        <taxon>Bradyrhizobium</taxon>
    </lineage>
</organism>
<keyword evidence="5" id="KW-0804">Transcription</keyword>
<dbReference type="PANTHER" id="PTHR30419">
    <property type="entry name" value="HTH-TYPE TRANSCRIPTIONAL REGULATOR YBHD"/>
    <property type="match status" value="1"/>
</dbReference>
<dbReference type="CDD" id="cd08421">
    <property type="entry name" value="PBP2_LTTR_like_1"/>
    <property type="match status" value="1"/>
</dbReference>
<dbReference type="Proteomes" id="UP001431010">
    <property type="component" value="Chromosome"/>
</dbReference>
<evidence type="ECO:0000256" key="6">
    <source>
        <dbReference type="SAM" id="MobiDB-lite"/>
    </source>
</evidence>
<proteinExistence type="inferred from homology"/>
<dbReference type="InterPro" id="IPR005119">
    <property type="entry name" value="LysR_subst-bd"/>
</dbReference>
<dbReference type="InterPro" id="IPR000847">
    <property type="entry name" value="LysR_HTH_N"/>
</dbReference>
<dbReference type="Gene3D" id="3.40.190.290">
    <property type="match status" value="1"/>
</dbReference>
<dbReference type="RefSeq" id="WP_231326175.1">
    <property type="nucleotide sequence ID" value="NZ_CP088156.1"/>
</dbReference>
<accession>A0ABY3RHC2</accession>
<comment type="similarity">
    <text evidence="2">Belongs to the LysR transcriptional regulatory family.</text>
</comment>
<dbReference type="InterPro" id="IPR050950">
    <property type="entry name" value="HTH-type_LysR_regulators"/>
</dbReference>
<name>A0ABY3RHC2_9BRAD</name>
<dbReference type="PRINTS" id="PR00039">
    <property type="entry name" value="HTHLYSR"/>
</dbReference>
<feature type="region of interest" description="Disordered" evidence="6">
    <location>
        <begin position="306"/>
        <end position="325"/>
    </location>
</feature>
<reference evidence="8" key="1">
    <citation type="journal article" date="2024" name="Antonie Van Leeuwenhoek">
        <title>Bradyrhizobium ontarionense sp. nov., a novel bacterial symbiont isolated from Aeschynomene indica (Indian jointvetch), harbours photosynthesis, nitrogen fixation and nitrous oxide (N2O) reductase genes.</title>
        <authorList>
            <person name="Bromfield E.S.P."/>
            <person name="Cloutier S."/>
        </authorList>
    </citation>
    <scope>NUCLEOTIDE SEQUENCE</scope>
    <source>
        <strain evidence="8">A19</strain>
    </source>
</reference>
<feature type="domain" description="HTH lysR-type" evidence="7">
    <location>
        <begin position="11"/>
        <end position="68"/>
    </location>
</feature>
<dbReference type="InterPro" id="IPR036390">
    <property type="entry name" value="WH_DNA-bd_sf"/>
</dbReference>
<evidence type="ECO:0000313" key="8">
    <source>
        <dbReference type="EMBL" id="UFZ06718.1"/>
    </source>
</evidence>
<sequence>MRQINNLIRRIDLTSLQLFVAVCEEGTLTRAASRENIAMSAVSKRLAELEEALGTDLFVRHSKGMMLAPAGESLLHHARSMLTSVEKMGAELDEYRMGIRGHIRMLANVSAIVEFLPDELPAFFATHSLVKIHLEERLSAGVVKAVEEGYAEVGICVSTTNSRDLFARPYRSDRLALAVPQDHPLADRASIDFVESLDFDHIGFHADSAIYTRSRAAAAEAGKAVNLRINVPSFDAICRMVQCGLGVGLIPDRAFEVLASGMGIKAVQLRDDWAYRELKIVTRDPAGLSTVTKMLVEHLAQSGSNRAPASTAAAAVSAPSPRQGR</sequence>
<dbReference type="EMBL" id="CP088156">
    <property type="protein sequence ID" value="UFZ06718.1"/>
    <property type="molecule type" value="Genomic_DNA"/>
</dbReference>
<dbReference type="Gene3D" id="1.10.10.10">
    <property type="entry name" value="Winged helix-like DNA-binding domain superfamily/Winged helix DNA-binding domain"/>
    <property type="match status" value="1"/>
</dbReference>
<evidence type="ECO:0000259" key="7">
    <source>
        <dbReference type="PROSITE" id="PS50931"/>
    </source>
</evidence>
<evidence type="ECO:0000256" key="3">
    <source>
        <dbReference type="ARBA" id="ARBA00023015"/>
    </source>
</evidence>
<keyword evidence="4" id="KW-0238">DNA-binding</keyword>
<dbReference type="PROSITE" id="PS50931">
    <property type="entry name" value="HTH_LYSR"/>
    <property type="match status" value="1"/>
</dbReference>
<gene>
    <name evidence="8" type="ORF">LQG66_10625</name>
</gene>
<dbReference type="SUPFAM" id="SSF46785">
    <property type="entry name" value="Winged helix' DNA-binding domain"/>
    <property type="match status" value="1"/>
</dbReference>
<evidence type="ECO:0000313" key="9">
    <source>
        <dbReference type="Proteomes" id="UP001431010"/>
    </source>
</evidence>
<evidence type="ECO:0000256" key="2">
    <source>
        <dbReference type="ARBA" id="ARBA00009437"/>
    </source>
</evidence>
<dbReference type="InterPro" id="IPR036388">
    <property type="entry name" value="WH-like_DNA-bd_sf"/>
</dbReference>
<protein>
    <submittedName>
        <fullName evidence="8">LysR family transcriptional regulator</fullName>
    </submittedName>
</protein>
<evidence type="ECO:0000256" key="5">
    <source>
        <dbReference type="ARBA" id="ARBA00023163"/>
    </source>
</evidence>
<dbReference type="Pfam" id="PF03466">
    <property type="entry name" value="LysR_substrate"/>
    <property type="match status" value="1"/>
</dbReference>